<accession>C5KE14</accession>
<dbReference type="Proteomes" id="UP000007800">
    <property type="component" value="Unassembled WGS sequence"/>
</dbReference>
<dbReference type="InParanoid" id="C5KE14"/>
<dbReference type="GeneID" id="9062245"/>
<evidence type="ECO:0000313" key="2">
    <source>
        <dbReference type="Proteomes" id="UP000007800"/>
    </source>
</evidence>
<feature type="non-terminal residue" evidence="1">
    <location>
        <position position="231"/>
    </location>
</feature>
<protein>
    <submittedName>
        <fullName evidence="1">Uncharacterized protein</fullName>
    </submittedName>
</protein>
<dbReference type="AlphaFoldDB" id="C5KE14"/>
<proteinExistence type="predicted"/>
<dbReference type="RefSeq" id="XP_002785483.1">
    <property type="nucleotide sequence ID" value="XM_002785437.1"/>
</dbReference>
<sequence length="231" mass="26560">MHFREVAASREECRKETHEVLEQASKGDRKALIDLKAMVEDLRSRVEEVSSEMRKDTHTLESVDSRIVQSTREVEDRMLSKMSERENEMKVTIEELEERFERRLNGGQLEVRMNALSSELADLRATTKDSLQCLNAEVKLGIGRQPSEVQTEASEEMESTNAEYLQEHTRGLAETLCKGIGRIERLENDRPLRKDSIGSRVEEMLATLQGMRFYVEEHDSRISTLSATIQE</sequence>
<keyword evidence="2" id="KW-1185">Reference proteome</keyword>
<evidence type="ECO:0000313" key="1">
    <source>
        <dbReference type="EMBL" id="EER17279.1"/>
    </source>
</evidence>
<name>C5KE14_PERM5</name>
<dbReference type="EMBL" id="GG672172">
    <property type="protein sequence ID" value="EER17279.1"/>
    <property type="molecule type" value="Genomic_DNA"/>
</dbReference>
<reference evidence="1 2" key="1">
    <citation type="submission" date="2008-07" db="EMBL/GenBank/DDBJ databases">
        <authorList>
            <person name="El-Sayed N."/>
            <person name="Caler E."/>
            <person name="Inman J."/>
            <person name="Amedeo P."/>
            <person name="Hass B."/>
            <person name="Wortman J."/>
        </authorList>
    </citation>
    <scope>NUCLEOTIDE SEQUENCE [LARGE SCALE GENOMIC DNA]</scope>
    <source>
        <strain evidence="2">ATCC 50983 / TXsc</strain>
    </source>
</reference>
<organism evidence="2">
    <name type="scientific">Perkinsus marinus (strain ATCC 50983 / TXsc)</name>
    <dbReference type="NCBI Taxonomy" id="423536"/>
    <lineage>
        <taxon>Eukaryota</taxon>
        <taxon>Sar</taxon>
        <taxon>Alveolata</taxon>
        <taxon>Perkinsozoa</taxon>
        <taxon>Perkinsea</taxon>
        <taxon>Perkinsida</taxon>
        <taxon>Perkinsidae</taxon>
        <taxon>Perkinsus</taxon>
    </lineage>
</organism>
<dbReference type="OrthoDB" id="10370244at2759"/>
<gene>
    <name evidence="1" type="ORF">Pmar_PMAR002750</name>
</gene>